<dbReference type="EC" id="2.4.1.64" evidence="7"/>
<reference evidence="7 8" key="1">
    <citation type="submission" date="2019-02" db="EMBL/GenBank/DDBJ databases">
        <title>Deep-cultivation of Planctomycetes and their phenomic and genomic characterization uncovers novel biology.</title>
        <authorList>
            <person name="Wiegand S."/>
            <person name="Jogler M."/>
            <person name="Boedeker C."/>
            <person name="Pinto D."/>
            <person name="Vollmers J."/>
            <person name="Rivas-Marin E."/>
            <person name="Kohn T."/>
            <person name="Peeters S.H."/>
            <person name="Heuer A."/>
            <person name="Rast P."/>
            <person name="Oberbeckmann S."/>
            <person name="Bunk B."/>
            <person name="Jeske O."/>
            <person name="Meyerdierks A."/>
            <person name="Storesund J.E."/>
            <person name="Kallscheuer N."/>
            <person name="Luecker S."/>
            <person name="Lage O.M."/>
            <person name="Pohl T."/>
            <person name="Merkel B.J."/>
            <person name="Hornburger P."/>
            <person name="Mueller R.-W."/>
            <person name="Bruemmer F."/>
            <person name="Labrenz M."/>
            <person name="Spormann A.M."/>
            <person name="Op den Camp H."/>
            <person name="Overmann J."/>
            <person name="Amann R."/>
            <person name="Jetten M.S.M."/>
            <person name="Mascher T."/>
            <person name="Medema M.H."/>
            <person name="Devos D.P."/>
            <person name="Kaster A.-K."/>
            <person name="Ovreas L."/>
            <person name="Rohde M."/>
            <person name="Galperin M.Y."/>
            <person name="Jogler C."/>
        </authorList>
    </citation>
    <scope>NUCLEOTIDE SEQUENCE [LARGE SCALE GENOMIC DNA]</scope>
    <source>
        <strain evidence="7 8">ElP</strain>
    </source>
</reference>
<dbReference type="Pfam" id="PF03636">
    <property type="entry name" value="Glyco_hydro_65N"/>
    <property type="match status" value="1"/>
</dbReference>
<dbReference type="PANTHER" id="PTHR11051">
    <property type="entry name" value="GLYCOSYL HYDROLASE-RELATED"/>
    <property type="match status" value="1"/>
</dbReference>
<feature type="binding site" evidence="3">
    <location>
        <begin position="625"/>
        <end position="626"/>
    </location>
    <ligand>
        <name>substrate</name>
    </ligand>
</feature>
<accession>A0A518H1K3</accession>
<feature type="domain" description="Glycoside hydrolase family 65 C-terminal" evidence="5">
    <location>
        <begin position="722"/>
        <end position="783"/>
    </location>
</feature>
<evidence type="ECO:0000313" key="7">
    <source>
        <dbReference type="EMBL" id="QDV34717.1"/>
    </source>
</evidence>
<dbReference type="SUPFAM" id="SSF74650">
    <property type="entry name" value="Galactose mutarotase-like"/>
    <property type="match status" value="1"/>
</dbReference>
<dbReference type="PIRSF" id="PIRSF036289">
    <property type="entry name" value="Glycosyl_hydrolase_malt_phosph"/>
    <property type="match status" value="1"/>
</dbReference>
<dbReference type="GO" id="GO:0005975">
    <property type="term" value="P:carbohydrate metabolic process"/>
    <property type="evidence" value="ECO:0007669"/>
    <property type="project" value="InterPro"/>
</dbReference>
<keyword evidence="8" id="KW-1185">Reference proteome</keyword>
<dbReference type="EMBL" id="CP036426">
    <property type="protein sequence ID" value="QDV34717.1"/>
    <property type="molecule type" value="Genomic_DNA"/>
</dbReference>
<dbReference type="InterPro" id="IPR017045">
    <property type="entry name" value="Malt_Pase/Glycosyl_Hdrlase"/>
</dbReference>
<evidence type="ECO:0000259" key="6">
    <source>
        <dbReference type="Pfam" id="PF03636"/>
    </source>
</evidence>
<dbReference type="Gene3D" id="2.70.98.40">
    <property type="entry name" value="Glycoside hydrolase, family 65, N-terminal domain"/>
    <property type="match status" value="1"/>
</dbReference>
<protein>
    <submittedName>
        <fullName evidence="7">Alpha,alpha-trehalose phosphorylase</fullName>
        <ecNumber evidence="7">2.4.1.64</ecNumber>
    </submittedName>
</protein>
<dbReference type="InterPro" id="IPR037018">
    <property type="entry name" value="GH65_N"/>
</dbReference>
<name>A0A518H1K3_9BACT</name>
<dbReference type="Pfam" id="PF03633">
    <property type="entry name" value="Glyco_hydro_65C"/>
    <property type="match status" value="1"/>
</dbReference>
<dbReference type="RefSeq" id="WP_145269797.1">
    <property type="nucleotide sequence ID" value="NZ_CP036426.1"/>
</dbReference>
<dbReference type="InterPro" id="IPR011013">
    <property type="entry name" value="Gal_mutarotase_sf_dom"/>
</dbReference>
<dbReference type="Pfam" id="PF03632">
    <property type="entry name" value="Glyco_hydro_65m"/>
    <property type="match status" value="1"/>
</dbReference>
<feature type="domain" description="Glycoside hydrolase family 65 N-terminal" evidence="6">
    <location>
        <begin position="25"/>
        <end position="292"/>
    </location>
</feature>
<dbReference type="PANTHER" id="PTHR11051:SF13">
    <property type="entry name" value="GLYCOSYL TRANSFERASE"/>
    <property type="match status" value="1"/>
</dbReference>
<dbReference type="Gene3D" id="1.50.10.10">
    <property type="match status" value="1"/>
</dbReference>
<organism evidence="7 8">
    <name type="scientific">Tautonia plasticadhaerens</name>
    <dbReference type="NCBI Taxonomy" id="2527974"/>
    <lineage>
        <taxon>Bacteria</taxon>
        <taxon>Pseudomonadati</taxon>
        <taxon>Planctomycetota</taxon>
        <taxon>Planctomycetia</taxon>
        <taxon>Isosphaerales</taxon>
        <taxon>Isosphaeraceae</taxon>
        <taxon>Tautonia</taxon>
    </lineage>
</organism>
<dbReference type="InterPro" id="IPR005194">
    <property type="entry name" value="Glyco_hydro_65_C"/>
</dbReference>
<dbReference type="GO" id="GO:0047656">
    <property type="term" value="F:alpha,alpha-trehalose phosphorylase activity"/>
    <property type="evidence" value="ECO:0007669"/>
    <property type="project" value="UniProtKB-EC"/>
</dbReference>
<dbReference type="KEGG" id="tpla:ElP_26110"/>
<dbReference type="SUPFAM" id="SSF48208">
    <property type="entry name" value="Six-hairpin glycosidases"/>
    <property type="match status" value="1"/>
</dbReference>
<comment type="similarity">
    <text evidence="1">Belongs to the glycosyl hydrolase 65 family.</text>
</comment>
<dbReference type="InterPro" id="IPR012341">
    <property type="entry name" value="6hp_glycosidase-like_sf"/>
</dbReference>
<evidence type="ECO:0000256" key="3">
    <source>
        <dbReference type="PIRSR" id="PIRSR036289-51"/>
    </source>
</evidence>
<keyword evidence="7" id="KW-0328">Glycosyltransferase</keyword>
<dbReference type="AlphaFoldDB" id="A0A518H1K3"/>
<evidence type="ECO:0000256" key="1">
    <source>
        <dbReference type="ARBA" id="ARBA00006768"/>
    </source>
</evidence>
<feature type="domain" description="Glycoside hydrolase family 65 central catalytic" evidence="4">
    <location>
        <begin position="350"/>
        <end position="713"/>
    </location>
</feature>
<evidence type="ECO:0000259" key="4">
    <source>
        <dbReference type="Pfam" id="PF03632"/>
    </source>
</evidence>
<dbReference type="Proteomes" id="UP000317835">
    <property type="component" value="Chromosome"/>
</dbReference>
<dbReference type="GO" id="GO:0030246">
    <property type="term" value="F:carbohydrate binding"/>
    <property type="evidence" value="ECO:0007669"/>
    <property type="project" value="InterPro"/>
</dbReference>
<evidence type="ECO:0000259" key="5">
    <source>
        <dbReference type="Pfam" id="PF03633"/>
    </source>
</evidence>
<dbReference type="GO" id="GO:0004553">
    <property type="term" value="F:hydrolase activity, hydrolyzing O-glycosyl compounds"/>
    <property type="evidence" value="ECO:0007669"/>
    <property type="project" value="TreeGrafter"/>
</dbReference>
<feature type="active site" description="Proton donor" evidence="2">
    <location>
        <position position="513"/>
    </location>
</feature>
<keyword evidence="7" id="KW-0808">Transferase</keyword>
<proteinExistence type="inferred from homology"/>
<feature type="binding site" evidence="3">
    <location>
        <begin position="384"/>
        <end position="385"/>
    </location>
    <ligand>
        <name>substrate</name>
    </ligand>
</feature>
<dbReference type="InterPro" id="IPR005196">
    <property type="entry name" value="Glyco_hydro_65_N"/>
</dbReference>
<dbReference type="Gene3D" id="2.60.420.10">
    <property type="entry name" value="Maltose phosphorylase, domain 3"/>
    <property type="match status" value="1"/>
</dbReference>
<sequence length="818" mass="92725">MLRHIPELPPEDIFPVDPWKIEQLGFEEHYIAQEESIFTVANGYLGLRGSFEEGRPVEHDETFVNGFYETWPIVYGETAYGFAKTGQTIVNVSNAKIIKIYVDDEPFVLGQVELRSFRRALNMKDGTLDREVVWETASGKRVRVESRRLVSFRHRHLAAIDCRITLLDDSAPVVVSSEIFTELGGVAGEGSGEDDPRKAKKFQGQVLEPRLHEARGRRVALAYRTRRSGLGLACGIDHLVEVDGPVHESIVLGGPLRESIRAEETAGRFDFRGEARAGQTIRVVKLLSYHTGEGADDRELMTRVHWSLDRGLEQGFEGLLRDQVECMDDFWRRSDIRVQGNHPRAQQCVRFNLFHLLQASGRADQHGIPAKGLTGQAYEGHYFWDGEIYIQPFLTYTAPRIARRQLENRHRMLDKARDRAREVNQRGALYPWRTINGEEASAYYAAGTAQYHINADIAYALRRYVQATGDTRFLHDHGAEILAETARLWLDLGFYQDRGDGRFHIHGVTGPDEYTAVVNDNLYTNLMARENLRYAAEVFSTIRLERPVHFERLAARLGLEPEEVERWRDAAEAMYVPYDERLGIHPQDGDFLRKKVWDLPNTPRSHFPLMLSYHPLVLYRHQVIKQADVVLAMFLLGDDFTAEQKKRNFDYYEKLTTGDSSLSACIQAIIAYEVGDDHSALKYMRAATLMDLADVGGNVRDGIHVASAGGTWMSIVFGIAGFRDHGGRFRFRPRLPDGWDRLSFRLTIRGSVLEVDLLPDTATYRLIEGDPLTVEHELEPLTLAPGAPVRRPITSTVVAAASLAKNEPDPARSEESEL</sequence>
<dbReference type="InterPro" id="IPR005195">
    <property type="entry name" value="Glyco_hydro_65_M"/>
</dbReference>
<gene>
    <name evidence="7" type="primary">treP</name>
    <name evidence="7" type="ORF">ElP_26110</name>
</gene>
<dbReference type="InterPro" id="IPR008928">
    <property type="entry name" value="6-hairpin_glycosidase_sf"/>
</dbReference>
<evidence type="ECO:0000256" key="2">
    <source>
        <dbReference type="PIRSR" id="PIRSR036289-50"/>
    </source>
</evidence>
<dbReference type="OrthoDB" id="414934at2"/>
<evidence type="ECO:0000313" key="8">
    <source>
        <dbReference type="Proteomes" id="UP000317835"/>
    </source>
</evidence>